<keyword evidence="8" id="KW-0812">Transmembrane</keyword>
<feature type="compositionally biased region" description="Pro residues" evidence="7">
    <location>
        <begin position="345"/>
        <end position="362"/>
    </location>
</feature>
<evidence type="ECO:0000256" key="4">
    <source>
        <dbReference type="ARBA" id="ARBA00022741"/>
    </source>
</evidence>
<sequence>MAPRAPLAFRTLRAQGWDRVRGSMTGAEEAGPFGPAGPVLGGRYRLVRPMGTGGSGRTWQAHDELLGIRVVAKELRAPWTLTDAERGNWLRWAERQVRWTARLPRHPSLVAVHDLVTDGPVLWTVMEFVEGQSLAARLEERGPLSTAEATRLATALLVALQAAHEAKFVHGAVRPDNVMVDGDRIALLIDPETATRVGDRGNDEPAALSGLVRRLDHLSPERIQGLGPWPASDLYGLGLTLYEAVEGVSPYRGPTPAVILAAILNERPRPMGRARSLEPLIEGLLRKDPAARLTIPQAWGILNSSARISQDAPSQSTPWGRAPAQAPAPAPAWAPDREEAHAYPPALPASMPPPGATPPPPVTAAGGNGALILTALLLLALVSVCVLLARPVLAYAGSLAAAPFWPAVLSWAAFALGLLVLGYQVRATVRLEGSPHPVRSRLSLVPPPRWSPEELSARRQAAERAVDESLLRVDQRLAAASPRPNRNGGADA</sequence>
<evidence type="ECO:0000256" key="5">
    <source>
        <dbReference type="ARBA" id="ARBA00022777"/>
    </source>
</evidence>
<accession>A0A5J6J052</accession>
<dbReference type="KEGG" id="svn:CP980_01025"/>
<feature type="region of interest" description="Disordered" evidence="7">
    <location>
        <begin position="343"/>
        <end position="362"/>
    </location>
</feature>
<dbReference type="Gene3D" id="1.10.510.10">
    <property type="entry name" value="Transferase(Phosphotransferase) domain 1"/>
    <property type="match status" value="1"/>
</dbReference>
<evidence type="ECO:0000256" key="1">
    <source>
        <dbReference type="ARBA" id="ARBA00012513"/>
    </source>
</evidence>
<dbReference type="EC" id="2.7.11.1" evidence="1"/>
<keyword evidence="4" id="KW-0547">Nucleotide-binding</keyword>
<evidence type="ECO:0000313" key="10">
    <source>
        <dbReference type="EMBL" id="QEV43845.1"/>
    </source>
</evidence>
<keyword evidence="11" id="KW-1185">Reference proteome</keyword>
<dbReference type="EMBL" id="CP023692">
    <property type="protein sequence ID" value="QEV43845.1"/>
    <property type="molecule type" value="Genomic_DNA"/>
</dbReference>
<dbReference type="GO" id="GO:0005524">
    <property type="term" value="F:ATP binding"/>
    <property type="evidence" value="ECO:0007669"/>
    <property type="project" value="UniProtKB-KW"/>
</dbReference>
<dbReference type="GO" id="GO:0004674">
    <property type="term" value="F:protein serine/threonine kinase activity"/>
    <property type="evidence" value="ECO:0007669"/>
    <property type="project" value="UniProtKB-KW"/>
</dbReference>
<dbReference type="PANTHER" id="PTHR43289:SF6">
    <property type="entry name" value="SERINE_THREONINE-PROTEIN KINASE NEKL-3"/>
    <property type="match status" value="1"/>
</dbReference>
<gene>
    <name evidence="10" type="ORF">CP980_01025</name>
</gene>
<dbReference type="SUPFAM" id="SSF56112">
    <property type="entry name" value="Protein kinase-like (PK-like)"/>
    <property type="match status" value="1"/>
</dbReference>
<dbReference type="Proteomes" id="UP000325563">
    <property type="component" value="Chromosome"/>
</dbReference>
<dbReference type="InterPro" id="IPR011009">
    <property type="entry name" value="Kinase-like_dom_sf"/>
</dbReference>
<protein>
    <recommendedName>
        <fullName evidence="1">non-specific serine/threonine protein kinase</fullName>
        <ecNumber evidence="1">2.7.11.1</ecNumber>
    </recommendedName>
</protein>
<keyword evidence="5 10" id="KW-0418">Kinase</keyword>
<keyword evidence="3" id="KW-0808">Transferase</keyword>
<keyword evidence="6" id="KW-0067">ATP-binding</keyword>
<proteinExistence type="predicted"/>
<name>A0A5J6J052_STRVI</name>
<evidence type="ECO:0000259" key="9">
    <source>
        <dbReference type="PROSITE" id="PS50011"/>
    </source>
</evidence>
<dbReference type="PANTHER" id="PTHR43289">
    <property type="entry name" value="MITOGEN-ACTIVATED PROTEIN KINASE KINASE KINASE 20-RELATED"/>
    <property type="match status" value="1"/>
</dbReference>
<evidence type="ECO:0000256" key="2">
    <source>
        <dbReference type="ARBA" id="ARBA00022527"/>
    </source>
</evidence>
<evidence type="ECO:0000256" key="7">
    <source>
        <dbReference type="SAM" id="MobiDB-lite"/>
    </source>
</evidence>
<organism evidence="10 11">
    <name type="scientific">Streptomyces vinaceus</name>
    <dbReference type="NCBI Taxonomy" id="1960"/>
    <lineage>
        <taxon>Bacteria</taxon>
        <taxon>Bacillati</taxon>
        <taxon>Actinomycetota</taxon>
        <taxon>Actinomycetes</taxon>
        <taxon>Kitasatosporales</taxon>
        <taxon>Streptomycetaceae</taxon>
        <taxon>Streptomyces</taxon>
    </lineage>
</organism>
<evidence type="ECO:0000256" key="6">
    <source>
        <dbReference type="ARBA" id="ARBA00022840"/>
    </source>
</evidence>
<dbReference type="PROSITE" id="PS50011">
    <property type="entry name" value="PROTEIN_KINASE_DOM"/>
    <property type="match status" value="1"/>
</dbReference>
<feature type="transmembrane region" description="Helical" evidence="8">
    <location>
        <begin position="404"/>
        <end position="423"/>
    </location>
</feature>
<reference evidence="10 11" key="1">
    <citation type="submission" date="2017-09" db="EMBL/GenBank/DDBJ databases">
        <authorList>
            <person name="Lee N."/>
            <person name="Cho B.-K."/>
        </authorList>
    </citation>
    <scope>NUCLEOTIDE SEQUENCE [LARGE SCALE GENOMIC DNA]</scope>
    <source>
        <strain evidence="10 11">ATCC 27476</strain>
    </source>
</reference>
<keyword evidence="8" id="KW-0472">Membrane</keyword>
<keyword evidence="2 10" id="KW-0723">Serine/threonine-protein kinase</keyword>
<dbReference type="AlphaFoldDB" id="A0A5J6J052"/>
<evidence type="ECO:0000313" key="11">
    <source>
        <dbReference type="Proteomes" id="UP000325563"/>
    </source>
</evidence>
<feature type="domain" description="Protein kinase" evidence="9">
    <location>
        <begin position="44"/>
        <end position="308"/>
    </location>
</feature>
<evidence type="ECO:0000256" key="3">
    <source>
        <dbReference type="ARBA" id="ARBA00022679"/>
    </source>
</evidence>
<feature type="region of interest" description="Disordered" evidence="7">
    <location>
        <begin position="310"/>
        <end position="335"/>
    </location>
</feature>
<dbReference type="CDD" id="cd14014">
    <property type="entry name" value="STKc_PknB_like"/>
    <property type="match status" value="1"/>
</dbReference>
<feature type="transmembrane region" description="Helical" evidence="8">
    <location>
        <begin position="370"/>
        <end position="392"/>
    </location>
</feature>
<dbReference type="InterPro" id="IPR000719">
    <property type="entry name" value="Prot_kinase_dom"/>
</dbReference>
<evidence type="ECO:0000256" key="8">
    <source>
        <dbReference type="SAM" id="Phobius"/>
    </source>
</evidence>
<keyword evidence="8" id="KW-1133">Transmembrane helix</keyword>
<dbReference type="Pfam" id="PF00069">
    <property type="entry name" value="Pkinase"/>
    <property type="match status" value="1"/>
</dbReference>
<dbReference type="Gene3D" id="3.30.200.20">
    <property type="entry name" value="Phosphorylase Kinase, domain 1"/>
    <property type="match status" value="1"/>
</dbReference>